<protein>
    <submittedName>
        <fullName evidence="6">NAD(P)H nitroreductase</fullName>
    </submittedName>
</protein>
<keyword evidence="2" id="KW-0285">Flavoprotein</keyword>
<proteinExistence type="inferred from homology"/>
<feature type="domain" description="Nitroreductase" evidence="5">
    <location>
        <begin position="9"/>
        <end position="163"/>
    </location>
</feature>
<dbReference type="Pfam" id="PF00881">
    <property type="entry name" value="Nitroreductase"/>
    <property type="match status" value="1"/>
</dbReference>
<dbReference type="EMBL" id="LJJR01000005">
    <property type="protein sequence ID" value="KPD32736.1"/>
    <property type="molecule type" value="Genomic_DNA"/>
</dbReference>
<dbReference type="InterPro" id="IPR000415">
    <property type="entry name" value="Nitroreductase-like"/>
</dbReference>
<evidence type="ECO:0000256" key="4">
    <source>
        <dbReference type="ARBA" id="ARBA00023002"/>
    </source>
</evidence>
<dbReference type="PANTHER" id="PTHR43425">
    <property type="entry name" value="OXYGEN-INSENSITIVE NADPH NITROREDUCTASE"/>
    <property type="match status" value="1"/>
</dbReference>
<comment type="caution">
    <text evidence="6">The sequence shown here is derived from an EMBL/GenBank/DDBJ whole genome shotgun (WGS) entry which is preliminary data.</text>
</comment>
<evidence type="ECO:0000313" key="6">
    <source>
        <dbReference type="EMBL" id="KPD32736.1"/>
    </source>
</evidence>
<gene>
    <name evidence="6" type="ORF">AN926_02530</name>
</gene>
<evidence type="ECO:0000313" key="7">
    <source>
        <dbReference type="Proteomes" id="UP000053099"/>
    </source>
</evidence>
<evidence type="ECO:0000256" key="1">
    <source>
        <dbReference type="ARBA" id="ARBA00008366"/>
    </source>
</evidence>
<dbReference type="Proteomes" id="UP000053099">
    <property type="component" value="Unassembled WGS sequence"/>
</dbReference>
<sequence length="308" mass="34088">MPLDLSPILAQRRSVRRFKPMPIPEGDLEKLLFALQRAPTDASAQLYSAIRITDPGLRDKVAQLSGNQEHIRQAAEFFVFLADVHRLERLLAHRGERMAFWPRTALHFALLDAGLAASYLALTAEALGYGVCFIGGVLNGVEELINLLELPRGVIPAVGLAVGVPDEEGPPRPRLPRSLVVHENRYRPYSPEDLEAAFQAMAPYSRVGDWGRVLRRYFAQGGTMEERETPYGRALARQGLDPDLPPGTPFYSLGALLAEALGEGRAVLFRKGEAWLERETEAFRGEGSPGEALLTALRKARGEMKDWP</sequence>
<reference evidence="6 7" key="1">
    <citation type="submission" date="2015-09" db="EMBL/GenBank/DDBJ databases">
        <title>Draft genome sequence of Thermus scotoductus strain K1 isolated from a geothermal spring in Nagorno-Karabakh, Armenia.</title>
        <authorList>
            <person name="Saghatelyan A."/>
            <person name="Poghosyan L."/>
            <person name="Panosyan H."/>
            <person name="Birkeland N.-K."/>
        </authorList>
    </citation>
    <scope>NUCLEOTIDE SEQUENCE [LARGE SCALE GENOMIC DNA]</scope>
    <source>
        <strain evidence="6 7">K1</strain>
    </source>
</reference>
<dbReference type="PATRIC" id="fig|37636.3.peg.2119"/>
<evidence type="ECO:0000256" key="2">
    <source>
        <dbReference type="ARBA" id="ARBA00022630"/>
    </source>
</evidence>
<evidence type="ECO:0000256" key="3">
    <source>
        <dbReference type="ARBA" id="ARBA00022643"/>
    </source>
</evidence>
<dbReference type="AlphaFoldDB" id="A0A0N0IRK4"/>
<comment type="similarity">
    <text evidence="1">Belongs to the flavin oxidoreductase frp family.</text>
</comment>
<dbReference type="InterPro" id="IPR016446">
    <property type="entry name" value="Flavin_OxRdtase_Frp"/>
</dbReference>
<dbReference type="SUPFAM" id="SSF55469">
    <property type="entry name" value="FMN-dependent nitroreductase-like"/>
    <property type="match status" value="1"/>
</dbReference>
<dbReference type="GO" id="GO:0016491">
    <property type="term" value="F:oxidoreductase activity"/>
    <property type="evidence" value="ECO:0007669"/>
    <property type="project" value="UniProtKB-KW"/>
</dbReference>
<dbReference type="Gene3D" id="3.40.109.10">
    <property type="entry name" value="NADH Oxidase"/>
    <property type="match status" value="1"/>
</dbReference>
<keyword evidence="4" id="KW-0560">Oxidoreductase</keyword>
<keyword evidence="3" id="KW-0288">FMN</keyword>
<dbReference type="InterPro" id="IPR029479">
    <property type="entry name" value="Nitroreductase"/>
</dbReference>
<organism evidence="6 7">
    <name type="scientific">Thermus scotoductus</name>
    <dbReference type="NCBI Taxonomy" id="37636"/>
    <lineage>
        <taxon>Bacteria</taxon>
        <taxon>Thermotogati</taxon>
        <taxon>Deinococcota</taxon>
        <taxon>Deinococci</taxon>
        <taxon>Thermales</taxon>
        <taxon>Thermaceae</taxon>
        <taxon>Thermus</taxon>
    </lineage>
</organism>
<accession>A0A0N0IRK4</accession>
<dbReference type="PANTHER" id="PTHR43425:SF2">
    <property type="entry name" value="OXYGEN-INSENSITIVE NADPH NITROREDUCTASE"/>
    <property type="match status" value="1"/>
</dbReference>
<name>A0A0N0IRK4_THESC</name>
<evidence type="ECO:0000259" key="5">
    <source>
        <dbReference type="Pfam" id="PF00881"/>
    </source>
</evidence>